<sequence length="389" mass="41609">MDAAYQTFDAAKAVAFPLSLSLLVLYPVGLFAWTAIEGHAAARVQTKAKVVDRSRAADATEGEPAEKAHKEGRQQGARSRSALLARGLAVALACLAVGVSSGVALVSGGAPGGGRAGLAGRRQTMPLAPTADISLWHDVSLHVNSWLDEDTGLFHYVNEIPLGTLDKHEVQPGEPYNRIVEDPVGSARLRAFGRPVPFNYGCFPQTYRDPEEIDELHGAPGDDDPLDVLDVSGHSVGVGAVVECRILGAVCLVDEGEADWKVFVVNTKPGPLSHARSVEDVEQVVPGRIQEMLGWMEDFKHSTGKDTATLHYKVHGAEWAAALVERDHASWRRLVAEANANGTARGHWIRPAGPAETHWSKQFAKLLSARVPKVAGVVNRTASQGVFVA</sequence>
<comment type="caution">
    <text evidence="9">The sequence shown here is derived from an EMBL/GenBank/DDBJ whole genome shotgun (WGS) entry which is preliminary data.</text>
</comment>
<keyword evidence="8" id="KW-0472">Membrane</keyword>
<name>A0ABN9Y5Q8_9DINO</name>
<protein>
    <recommendedName>
        <fullName evidence="3">inorganic diphosphatase</fullName>
        <ecNumber evidence="3">3.6.1.1</ecNumber>
    </recommendedName>
</protein>
<dbReference type="Gene3D" id="3.90.80.10">
    <property type="entry name" value="Inorganic pyrophosphatase"/>
    <property type="match status" value="1"/>
</dbReference>
<keyword evidence="10" id="KW-1185">Reference proteome</keyword>
<evidence type="ECO:0000256" key="4">
    <source>
        <dbReference type="ARBA" id="ARBA00022723"/>
    </source>
</evidence>
<dbReference type="SUPFAM" id="SSF50324">
    <property type="entry name" value="Inorganic pyrophosphatase"/>
    <property type="match status" value="1"/>
</dbReference>
<keyword evidence="4" id="KW-0479">Metal-binding</keyword>
<gene>
    <name evidence="9" type="ORF">PCOR1329_LOCUS81706</name>
</gene>
<evidence type="ECO:0000256" key="1">
    <source>
        <dbReference type="ARBA" id="ARBA00001946"/>
    </source>
</evidence>
<evidence type="ECO:0000256" key="2">
    <source>
        <dbReference type="ARBA" id="ARBA00006220"/>
    </source>
</evidence>
<dbReference type="EC" id="3.6.1.1" evidence="3"/>
<dbReference type="Proteomes" id="UP001189429">
    <property type="component" value="Unassembled WGS sequence"/>
</dbReference>
<comment type="cofactor">
    <cofactor evidence="1">
        <name>Mg(2+)</name>
        <dbReference type="ChEBI" id="CHEBI:18420"/>
    </cofactor>
</comment>
<dbReference type="InterPro" id="IPR008162">
    <property type="entry name" value="Pyrophosphatase"/>
</dbReference>
<organism evidence="9 10">
    <name type="scientific">Prorocentrum cordatum</name>
    <dbReference type="NCBI Taxonomy" id="2364126"/>
    <lineage>
        <taxon>Eukaryota</taxon>
        <taxon>Sar</taxon>
        <taxon>Alveolata</taxon>
        <taxon>Dinophyceae</taxon>
        <taxon>Prorocentrales</taxon>
        <taxon>Prorocentraceae</taxon>
        <taxon>Prorocentrum</taxon>
    </lineage>
</organism>
<dbReference type="PROSITE" id="PS00387">
    <property type="entry name" value="PPASE"/>
    <property type="match status" value="1"/>
</dbReference>
<evidence type="ECO:0000313" key="10">
    <source>
        <dbReference type="Proteomes" id="UP001189429"/>
    </source>
</evidence>
<evidence type="ECO:0000313" key="9">
    <source>
        <dbReference type="EMBL" id="CAK0906348.1"/>
    </source>
</evidence>
<evidence type="ECO:0000256" key="3">
    <source>
        <dbReference type="ARBA" id="ARBA00012146"/>
    </source>
</evidence>
<accession>A0ABN9Y5Q8</accession>
<keyword evidence="5" id="KW-0378">Hydrolase</keyword>
<feature type="region of interest" description="Disordered" evidence="7">
    <location>
        <begin position="55"/>
        <end position="76"/>
    </location>
</feature>
<evidence type="ECO:0000256" key="5">
    <source>
        <dbReference type="ARBA" id="ARBA00022801"/>
    </source>
</evidence>
<dbReference type="EMBL" id="CAUYUJ010021679">
    <property type="protein sequence ID" value="CAK0906348.1"/>
    <property type="molecule type" value="Genomic_DNA"/>
</dbReference>
<feature type="transmembrane region" description="Helical" evidence="8">
    <location>
        <begin position="83"/>
        <end position="106"/>
    </location>
</feature>
<dbReference type="InterPro" id="IPR036649">
    <property type="entry name" value="Pyrophosphatase_sf"/>
</dbReference>
<evidence type="ECO:0000256" key="7">
    <source>
        <dbReference type="SAM" id="MobiDB-lite"/>
    </source>
</evidence>
<dbReference type="Pfam" id="PF00719">
    <property type="entry name" value="Pyrophosphatase"/>
    <property type="match status" value="1"/>
</dbReference>
<comment type="similarity">
    <text evidence="2">Belongs to the PPase family.</text>
</comment>
<keyword evidence="8" id="KW-1133">Transmembrane helix</keyword>
<keyword evidence="6" id="KW-0460">Magnesium</keyword>
<evidence type="ECO:0000256" key="8">
    <source>
        <dbReference type="SAM" id="Phobius"/>
    </source>
</evidence>
<feature type="transmembrane region" description="Helical" evidence="8">
    <location>
        <begin position="14"/>
        <end position="36"/>
    </location>
</feature>
<proteinExistence type="inferred from homology"/>
<evidence type="ECO:0000256" key="6">
    <source>
        <dbReference type="ARBA" id="ARBA00022842"/>
    </source>
</evidence>
<dbReference type="PANTHER" id="PTHR10286">
    <property type="entry name" value="INORGANIC PYROPHOSPHATASE"/>
    <property type="match status" value="1"/>
</dbReference>
<keyword evidence="8" id="KW-0812">Transmembrane</keyword>
<reference evidence="9" key="1">
    <citation type="submission" date="2023-10" db="EMBL/GenBank/DDBJ databases">
        <authorList>
            <person name="Chen Y."/>
            <person name="Shah S."/>
            <person name="Dougan E. K."/>
            <person name="Thang M."/>
            <person name="Chan C."/>
        </authorList>
    </citation>
    <scope>NUCLEOTIDE SEQUENCE [LARGE SCALE GENOMIC DNA]</scope>
</reference>
<feature type="compositionally biased region" description="Basic and acidic residues" evidence="7">
    <location>
        <begin position="55"/>
        <end position="73"/>
    </location>
</feature>